<evidence type="ECO:0000256" key="2">
    <source>
        <dbReference type="ARBA" id="ARBA00022741"/>
    </source>
</evidence>
<accession>L0G756</accession>
<dbReference type="PATRIC" id="fig|926556.3.peg.4947"/>
<organism evidence="7 8">
    <name type="scientific">Echinicola vietnamensis (strain DSM 17526 / LMG 23754 / KMM 6221)</name>
    <dbReference type="NCBI Taxonomy" id="926556"/>
    <lineage>
        <taxon>Bacteria</taxon>
        <taxon>Pseudomonadati</taxon>
        <taxon>Bacteroidota</taxon>
        <taxon>Cytophagia</taxon>
        <taxon>Cytophagales</taxon>
        <taxon>Cyclobacteriaceae</taxon>
        <taxon>Echinicola</taxon>
    </lineage>
</organism>
<gene>
    <name evidence="7" type="ordered locus">Echvi_4679</name>
</gene>
<evidence type="ECO:0000313" key="7">
    <source>
        <dbReference type="EMBL" id="AGA80846.1"/>
    </source>
</evidence>
<evidence type="ECO:0000256" key="4">
    <source>
        <dbReference type="ARBA" id="ARBA00022967"/>
    </source>
</evidence>
<keyword evidence="4" id="KW-1278">Translocase</keyword>
<evidence type="ECO:0000259" key="6">
    <source>
        <dbReference type="PROSITE" id="PS50893"/>
    </source>
</evidence>
<evidence type="ECO:0000256" key="3">
    <source>
        <dbReference type="ARBA" id="ARBA00022840"/>
    </source>
</evidence>
<reference evidence="8" key="1">
    <citation type="submission" date="2012-02" db="EMBL/GenBank/DDBJ databases">
        <title>The complete genome of Echinicola vietnamensis DSM 17526.</title>
        <authorList>
            <person name="Lucas S."/>
            <person name="Copeland A."/>
            <person name="Lapidus A."/>
            <person name="Glavina del Rio T."/>
            <person name="Dalin E."/>
            <person name="Tice H."/>
            <person name="Bruce D."/>
            <person name="Goodwin L."/>
            <person name="Pitluck S."/>
            <person name="Peters L."/>
            <person name="Ovchinnikova G."/>
            <person name="Teshima H."/>
            <person name="Kyrpides N."/>
            <person name="Mavromatis K."/>
            <person name="Ivanova N."/>
            <person name="Brettin T."/>
            <person name="Detter J.C."/>
            <person name="Han C."/>
            <person name="Larimer F."/>
            <person name="Land M."/>
            <person name="Hauser L."/>
            <person name="Markowitz V."/>
            <person name="Cheng J.-F."/>
            <person name="Hugenholtz P."/>
            <person name="Woyke T."/>
            <person name="Wu D."/>
            <person name="Brambilla E."/>
            <person name="Klenk H.-P."/>
            <person name="Eisen J.A."/>
        </authorList>
    </citation>
    <scope>NUCLEOTIDE SEQUENCE [LARGE SCALE GENOMIC DNA]</scope>
    <source>
        <strain evidence="8">DSM 17526 / LMG 23754 / KMM 6221</strain>
    </source>
</reference>
<dbReference type="RefSeq" id="WP_015268368.1">
    <property type="nucleotide sequence ID" value="NC_019904.1"/>
</dbReference>
<dbReference type="InterPro" id="IPR003593">
    <property type="entry name" value="AAA+_ATPase"/>
</dbReference>
<dbReference type="CDD" id="cd03214">
    <property type="entry name" value="ABC_Iron-Siderophores_B12_Hemin"/>
    <property type="match status" value="1"/>
</dbReference>
<dbReference type="PROSITE" id="PS50893">
    <property type="entry name" value="ABC_TRANSPORTER_2"/>
    <property type="match status" value="1"/>
</dbReference>
<sequence>MDKANYILEGKNVAIGYRKGKYPLKVSEHLDFQLSAGKLTCLLGPNGVGKSTLIKTLMGQLPPLAGDITFAGIPLHQQHPRQLAQKISVVLTDRITAGNLTVQQLVALGRTPFTNWLGKLSSEDQHIIKEALQATKTLYLKDQLISEISDGQLQKVMIARALAQDGQLIILDEPTAHLDLINRYETMHLLREITKRQGKSILVVTHDLEIAVETADHLWIMQCGEPLTTGTPEDLIISDKINLLTTGSGLAFDKNTGKIRLTSPRDLINIQGPPHLVQWLKLALLKNGITLPQRIVINVTDAPPTFGITGDGYTETVHDIQSVISRLHERLDSDSHS</sequence>
<dbReference type="OrthoDB" id="9787851at2"/>
<protein>
    <submittedName>
        <fullName evidence="7">ABC-type cobalamin/Fe3+-siderophore transport system, ATPase component</fullName>
    </submittedName>
</protein>
<keyword evidence="3" id="KW-0067">ATP-binding</keyword>
<dbReference type="EMBL" id="CP003346">
    <property type="protein sequence ID" value="AGA80846.1"/>
    <property type="molecule type" value="Genomic_DNA"/>
</dbReference>
<keyword evidence="8" id="KW-1185">Reference proteome</keyword>
<evidence type="ECO:0000256" key="1">
    <source>
        <dbReference type="ARBA" id="ARBA00022448"/>
    </source>
</evidence>
<dbReference type="PANTHER" id="PTHR42794:SF1">
    <property type="entry name" value="HEMIN IMPORT ATP-BINDING PROTEIN HMUV"/>
    <property type="match status" value="1"/>
</dbReference>
<dbReference type="GO" id="GO:0016887">
    <property type="term" value="F:ATP hydrolysis activity"/>
    <property type="evidence" value="ECO:0007669"/>
    <property type="project" value="InterPro"/>
</dbReference>
<keyword evidence="2" id="KW-0547">Nucleotide-binding</keyword>
<dbReference type="Proteomes" id="UP000010796">
    <property type="component" value="Chromosome"/>
</dbReference>
<evidence type="ECO:0000256" key="5">
    <source>
        <dbReference type="ARBA" id="ARBA00037066"/>
    </source>
</evidence>
<dbReference type="InterPro" id="IPR027417">
    <property type="entry name" value="P-loop_NTPase"/>
</dbReference>
<dbReference type="InterPro" id="IPR003439">
    <property type="entry name" value="ABC_transporter-like_ATP-bd"/>
</dbReference>
<dbReference type="SMART" id="SM00382">
    <property type="entry name" value="AAA"/>
    <property type="match status" value="1"/>
</dbReference>
<dbReference type="Pfam" id="PF00005">
    <property type="entry name" value="ABC_tran"/>
    <property type="match status" value="1"/>
</dbReference>
<dbReference type="HOGENOM" id="CLU_000604_1_11_10"/>
<dbReference type="GO" id="GO:0005524">
    <property type="term" value="F:ATP binding"/>
    <property type="evidence" value="ECO:0007669"/>
    <property type="project" value="UniProtKB-KW"/>
</dbReference>
<dbReference type="AlphaFoldDB" id="L0G756"/>
<comment type="function">
    <text evidence="5">Part of the ABC transporter complex HmuTUV involved in hemin import. Responsible for energy coupling to the transport system.</text>
</comment>
<dbReference type="STRING" id="926556.Echvi_4679"/>
<name>L0G756_ECHVK</name>
<keyword evidence="1" id="KW-0813">Transport</keyword>
<feature type="domain" description="ABC transporter" evidence="6">
    <location>
        <begin position="8"/>
        <end position="248"/>
    </location>
</feature>
<dbReference type="PANTHER" id="PTHR42794">
    <property type="entry name" value="HEMIN IMPORT ATP-BINDING PROTEIN HMUV"/>
    <property type="match status" value="1"/>
</dbReference>
<evidence type="ECO:0000313" key="8">
    <source>
        <dbReference type="Proteomes" id="UP000010796"/>
    </source>
</evidence>
<dbReference type="eggNOG" id="COG1120">
    <property type="taxonomic scope" value="Bacteria"/>
</dbReference>
<dbReference type="Gene3D" id="3.40.50.300">
    <property type="entry name" value="P-loop containing nucleotide triphosphate hydrolases"/>
    <property type="match status" value="1"/>
</dbReference>
<proteinExistence type="predicted"/>
<dbReference type="KEGG" id="evi:Echvi_4679"/>
<dbReference type="SUPFAM" id="SSF52540">
    <property type="entry name" value="P-loop containing nucleoside triphosphate hydrolases"/>
    <property type="match status" value="1"/>
</dbReference>